<comment type="caution">
    <text evidence="2">The sequence shown here is derived from an EMBL/GenBank/DDBJ whole genome shotgun (WGS) entry which is preliminary data.</text>
</comment>
<dbReference type="EMBL" id="JAGPNK010000001">
    <property type="protein sequence ID" value="KAH7329095.1"/>
    <property type="molecule type" value="Genomic_DNA"/>
</dbReference>
<gene>
    <name evidence="2" type="ORF">B0I35DRAFT_36134</name>
</gene>
<dbReference type="AlphaFoldDB" id="A0A8K0T5B1"/>
<sequence length="291" mass="32290">MSSRAWMPTMVLDDESVHGKWTPVDAGSLAPTFDSEDGNGELRTFLDSASTTTRSNSVTSSLPSAFLISSSTSADTMQMGRRPNRNKHPKLTLKAQAQARASDARAAARVDQDDGTIRPDSNDERTSTRDLSRMGGTGRGRRRRIPPVLLLSPSVSSLGSFDYSEYRQYQRWELEIERQQVQNPTSQADPGEQEDPWFSNPQLRRFDQHLLPEQRPFAPRSPASAEPLTSASVGLSTSIHDTGFAQQEGDETSAAYHTVPSAMMMTREEFEALPPTIQRKVRAFSLVLLLF</sequence>
<evidence type="ECO:0000313" key="3">
    <source>
        <dbReference type="Proteomes" id="UP000813444"/>
    </source>
</evidence>
<feature type="compositionally biased region" description="Basic residues" evidence="1">
    <location>
        <begin position="82"/>
        <end position="91"/>
    </location>
</feature>
<proteinExistence type="predicted"/>
<protein>
    <submittedName>
        <fullName evidence="2">Uncharacterized protein</fullName>
    </submittedName>
</protein>
<organism evidence="2 3">
    <name type="scientific">Stachybotrys elegans</name>
    <dbReference type="NCBI Taxonomy" id="80388"/>
    <lineage>
        <taxon>Eukaryota</taxon>
        <taxon>Fungi</taxon>
        <taxon>Dikarya</taxon>
        <taxon>Ascomycota</taxon>
        <taxon>Pezizomycotina</taxon>
        <taxon>Sordariomycetes</taxon>
        <taxon>Hypocreomycetidae</taxon>
        <taxon>Hypocreales</taxon>
        <taxon>Stachybotryaceae</taxon>
        <taxon>Stachybotrys</taxon>
    </lineage>
</organism>
<feature type="region of interest" description="Disordered" evidence="1">
    <location>
        <begin position="74"/>
        <end position="145"/>
    </location>
</feature>
<evidence type="ECO:0000313" key="2">
    <source>
        <dbReference type="EMBL" id="KAH7329095.1"/>
    </source>
</evidence>
<keyword evidence="3" id="KW-1185">Reference proteome</keyword>
<feature type="compositionally biased region" description="Basic and acidic residues" evidence="1">
    <location>
        <begin position="102"/>
        <end position="132"/>
    </location>
</feature>
<evidence type="ECO:0000256" key="1">
    <source>
        <dbReference type="SAM" id="MobiDB-lite"/>
    </source>
</evidence>
<dbReference type="Proteomes" id="UP000813444">
    <property type="component" value="Unassembled WGS sequence"/>
</dbReference>
<accession>A0A8K0T5B1</accession>
<name>A0A8K0T5B1_9HYPO</name>
<reference evidence="2" key="1">
    <citation type="journal article" date="2021" name="Nat. Commun.">
        <title>Genetic determinants of endophytism in the Arabidopsis root mycobiome.</title>
        <authorList>
            <person name="Mesny F."/>
            <person name="Miyauchi S."/>
            <person name="Thiergart T."/>
            <person name="Pickel B."/>
            <person name="Atanasova L."/>
            <person name="Karlsson M."/>
            <person name="Huettel B."/>
            <person name="Barry K.W."/>
            <person name="Haridas S."/>
            <person name="Chen C."/>
            <person name="Bauer D."/>
            <person name="Andreopoulos W."/>
            <person name="Pangilinan J."/>
            <person name="LaButti K."/>
            <person name="Riley R."/>
            <person name="Lipzen A."/>
            <person name="Clum A."/>
            <person name="Drula E."/>
            <person name="Henrissat B."/>
            <person name="Kohler A."/>
            <person name="Grigoriev I.V."/>
            <person name="Martin F.M."/>
            <person name="Hacquard S."/>
        </authorList>
    </citation>
    <scope>NUCLEOTIDE SEQUENCE</scope>
    <source>
        <strain evidence="2">MPI-CAGE-CH-0235</strain>
    </source>
</reference>